<dbReference type="AlphaFoldDB" id="A0A518I8E3"/>
<organism evidence="1 2">
    <name type="scientific">Gimesia fumaroli</name>
    <dbReference type="NCBI Taxonomy" id="2527976"/>
    <lineage>
        <taxon>Bacteria</taxon>
        <taxon>Pseudomonadati</taxon>
        <taxon>Planctomycetota</taxon>
        <taxon>Planctomycetia</taxon>
        <taxon>Planctomycetales</taxon>
        <taxon>Planctomycetaceae</taxon>
        <taxon>Gimesia</taxon>
    </lineage>
</organism>
<sequence length="141" mass="15457">MSNYVELESADAGPFRCRGIAAICMFGTLALMACTGFQQVVPAPLVFEEQSQKILEIVPMGTQKEQAIQRLNAAGISGGFSSSPSIYYCDLWEREDGSRWHLNVALLFNEAGTLYKTRPAQADVSWQSTTDSADKTKAARQ</sequence>
<dbReference type="EMBL" id="CP037452">
    <property type="protein sequence ID" value="QDV49365.1"/>
    <property type="molecule type" value="Genomic_DNA"/>
</dbReference>
<reference evidence="1 2" key="1">
    <citation type="submission" date="2019-03" db="EMBL/GenBank/DDBJ databases">
        <title>Deep-cultivation of Planctomycetes and their phenomic and genomic characterization uncovers novel biology.</title>
        <authorList>
            <person name="Wiegand S."/>
            <person name="Jogler M."/>
            <person name="Boedeker C."/>
            <person name="Pinto D."/>
            <person name="Vollmers J."/>
            <person name="Rivas-Marin E."/>
            <person name="Kohn T."/>
            <person name="Peeters S.H."/>
            <person name="Heuer A."/>
            <person name="Rast P."/>
            <person name="Oberbeckmann S."/>
            <person name="Bunk B."/>
            <person name="Jeske O."/>
            <person name="Meyerdierks A."/>
            <person name="Storesund J.E."/>
            <person name="Kallscheuer N."/>
            <person name="Luecker S."/>
            <person name="Lage O.M."/>
            <person name="Pohl T."/>
            <person name="Merkel B.J."/>
            <person name="Hornburger P."/>
            <person name="Mueller R.-W."/>
            <person name="Bruemmer F."/>
            <person name="Labrenz M."/>
            <person name="Spormann A.M."/>
            <person name="Op den Camp H."/>
            <person name="Overmann J."/>
            <person name="Amann R."/>
            <person name="Jetten M.S.M."/>
            <person name="Mascher T."/>
            <person name="Medema M.H."/>
            <person name="Devos D.P."/>
            <person name="Kaster A.-K."/>
            <person name="Ovreas L."/>
            <person name="Rohde M."/>
            <person name="Galperin M.Y."/>
            <person name="Jogler C."/>
        </authorList>
    </citation>
    <scope>NUCLEOTIDE SEQUENCE [LARGE SCALE GENOMIC DNA]</scope>
    <source>
        <strain evidence="1 2">Enr17</strain>
    </source>
</reference>
<name>A0A518I8E3_9PLAN</name>
<dbReference type="KEGG" id="gfm:Enr17x_13820"/>
<dbReference type="OrthoDB" id="288534at2"/>
<accession>A0A518I8E3</accession>
<evidence type="ECO:0000313" key="1">
    <source>
        <dbReference type="EMBL" id="QDV49365.1"/>
    </source>
</evidence>
<proteinExistence type="predicted"/>
<gene>
    <name evidence="1" type="ORF">Enr17x_13820</name>
</gene>
<dbReference type="Proteomes" id="UP000318313">
    <property type="component" value="Chromosome"/>
</dbReference>
<dbReference type="RefSeq" id="WP_145307036.1">
    <property type="nucleotide sequence ID" value="NZ_CP037452.1"/>
</dbReference>
<evidence type="ECO:0000313" key="2">
    <source>
        <dbReference type="Proteomes" id="UP000318313"/>
    </source>
</evidence>
<protein>
    <submittedName>
        <fullName evidence="1">Uncharacterized protein</fullName>
    </submittedName>
</protein>
<keyword evidence="2" id="KW-1185">Reference proteome</keyword>